<proteinExistence type="predicted"/>
<evidence type="ECO:0000313" key="3">
    <source>
        <dbReference type="Proteomes" id="UP001235874"/>
    </source>
</evidence>
<reference evidence="2 3" key="1">
    <citation type="submission" date="2023-07" db="EMBL/GenBank/DDBJ databases">
        <title>Micromonospora profundi TRM 95458 converts glycerol to a new osmotic compound.</title>
        <authorList>
            <person name="Lu D."/>
        </authorList>
    </citation>
    <scope>NUCLEOTIDE SEQUENCE [LARGE SCALE GENOMIC DNA]</scope>
    <source>
        <strain evidence="2 3">TRM95458</strain>
    </source>
</reference>
<name>A0AAJ6HZS1_9ACTN</name>
<keyword evidence="3" id="KW-1185">Reference proteome</keyword>
<protein>
    <submittedName>
        <fullName evidence="2">Uncharacterized protein</fullName>
    </submittedName>
</protein>
<accession>A0AAJ6HZS1</accession>
<dbReference type="EMBL" id="CP130472">
    <property type="protein sequence ID" value="WLS48348.1"/>
    <property type="molecule type" value="Genomic_DNA"/>
</dbReference>
<evidence type="ECO:0000256" key="1">
    <source>
        <dbReference type="SAM" id="MobiDB-lite"/>
    </source>
</evidence>
<dbReference type="KEGG" id="mprn:Q3V37_14590"/>
<gene>
    <name evidence="2" type="ORF">Q3V37_14590</name>
</gene>
<feature type="region of interest" description="Disordered" evidence="1">
    <location>
        <begin position="56"/>
        <end position="76"/>
    </location>
</feature>
<feature type="region of interest" description="Disordered" evidence="1">
    <location>
        <begin position="1"/>
        <end position="33"/>
    </location>
</feature>
<sequence>MPTSTDQSSSSERPNASGASSTAAFRSPQKVQVGKVHARKLVIVALDEHNVTVYDADSTTDLNRTKAKHQLTTSRR</sequence>
<dbReference type="Proteomes" id="UP001235874">
    <property type="component" value="Chromosome"/>
</dbReference>
<dbReference type="RefSeq" id="WP_306273715.1">
    <property type="nucleotide sequence ID" value="NZ_CP130472.1"/>
</dbReference>
<evidence type="ECO:0000313" key="2">
    <source>
        <dbReference type="EMBL" id="WLS48348.1"/>
    </source>
</evidence>
<dbReference type="AlphaFoldDB" id="A0AAJ6HZS1"/>
<organism evidence="2 3">
    <name type="scientific">Micromonospora profundi</name>
    <dbReference type="NCBI Taxonomy" id="1420889"/>
    <lineage>
        <taxon>Bacteria</taxon>
        <taxon>Bacillati</taxon>
        <taxon>Actinomycetota</taxon>
        <taxon>Actinomycetes</taxon>
        <taxon>Micromonosporales</taxon>
        <taxon>Micromonosporaceae</taxon>
        <taxon>Micromonospora</taxon>
    </lineage>
</organism>
<feature type="compositionally biased region" description="Basic residues" evidence="1">
    <location>
        <begin position="65"/>
        <end position="76"/>
    </location>
</feature>
<feature type="compositionally biased region" description="Polar residues" evidence="1">
    <location>
        <begin position="1"/>
        <end position="24"/>
    </location>
</feature>